<dbReference type="InterPro" id="IPR013087">
    <property type="entry name" value="Znf_C2H2_type"/>
</dbReference>
<evidence type="ECO:0000259" key="3">
    <source>
        <dbReference type="PROSITE" id="PS00028"/>
    </source>
</evidence>
<dbReference type="AlphaFoldDB" id="A0A9P8HXA9"/>
<reference evidence="4" key="1">
    <citation type="submission" date="2021-03" db="EMBL/GenBank/DDBJ databases">
        <title>Comparative genomics and phylogenomic investigation of the class Geoglossomycetes provide insights into ecological specialization and systematics.</title>
        <authorList>
            <person name="Melie T."/>
            <person name="Pirro S."/>
            <person name="Miller A.N."/>
            <person name="Quandt A."/>
        </authorList>
    </citation>
    <scope>NUCLEOTIDE SEQUENCE</scope>
    <source>
        <strain evidence="4">GBOQ0MN5Z8</strain>
    </source>
</reference>
<accession>A0A9P8HXA9</accession>
<dbReference type="InterPro" id="IPR013762">
    <property type="entry name" value="Integrase-like_cat_sf"/>
</dbReference>
<dbReference type="Proteomes" id="UP000698800">
    <property type="component" value="Unassembled WGS sequence"/>
</dbReference>
<feature type="domain" description="C2H2-type" evidence="3">
    <location>
        <begin position="732"/>
        <end position="755"/>
    </location>
</feature>
<feature type="compositionally biased region" description="Basic and acidic residues" evidence="2">
    <location>
        <begin position="853"/>
        <end position="864"/>
    </location>
</feature>
<dbReference type="SUPFAM" id="SSF56349">
    <property type="entry name" value="DNA breaking-rejoining enzymes"/>
    <property type="match status" value="1"/>
</dbReference>
<name>A0A9P8HXA9_9PEZI</name>
<dbReference type="InterPro" id="IPR021842">
    <property type="entry name" value="DUF3435"/>
</dbReference>
<feature type="region of interest" description="Disordered" evidence="2">
    <location>
        <begin position="11"/>
        <end position="36"/>
    </location>
</feature>
<protein>
    <recommendedName>
        <fullName evidence="3">C2H2-type domain-containing protein</fullName>
    </recommendedName>
</protein>
<keyword evidence="1" id="KW-0233">DNA recombination</keyword>
<feature type="compositionally biased region" description="Polar residues" evidence="2">
    <location>
        <begin position="15"/>
        <end position="25"/>
    </location>
</feature>
<feature type="compositionally biased region" description="Polar residues" evidence="2">
    <location>
        <begin position="829"/>
        <end position="850"/>
    </location>
</feature>
<sequence length="864" mass="98159">MVKRSAAEFLDDAEANTSDGDQSHINGDPVPGGIQDCTERQYSQMLDIWDEFERRNPGATPHDLETAKRFVTLVARASEGRVAPAATLSRRDGSAIKPPSVVTVYYKWKMFICGWPRRPGNCKISRELTQSIANYINTTLVKKIPLCTDVRTRHFLTVHHFTVLMEKMWQSEERLHPRYLVQDFAALILFIYTSGRVGEYFESTCRRGSGRGLLYKHIDFAIFKNERGEAELAIRAIRDAKGMTNTPHKRPQHAMYEDMTPLFANPVLPVLAIALADGVFKDYTTFEEIFAIPPPADGSLHHLEIHKDKQDLPFFRVISCSGPTGKIQSASSFSSRLTGLGHRAGYRENIMVHDIRREALIKADDNGYSIAERMKFAGHKNPDTFSESYMSQMSTVDGQSSYWGCERRTIHIDIFRGLSLHHHPQLLQSLPAKLQADLESRPDFVALNSEIESLSAKATTADEQQRARDRRSELYWRRRQLLVTELRKCQKNQSLNLASAHETDLFIRPPTYFDRVRFLDPPRDRLASSLFFNAPLRGEEGRASLRDLIALCKENPKVGYRPSLQPKMGRCPVAKCGLQMDRFVIEAPRPASRICNADRSFSPITNSMSPNRRWSHIYKCHQEDLEGKYSFAQLCFQCDEWITVRAEWQDHCQRHLDKPETLPVQCDILTYCRTIATAGFCHFCLFDLNKPATERMHQWVHSQTWTDHVNAHFQELKLGHPSEQEGGKALECPDPRCVGAFDSIQNLQFHCQDVHCIPRVTGMKRARHGVKPEEKIGQKKRACQKNQRSSGYKLAEPLDLRPPTGNVQTTSRWKRSASKTPSARRGISATPSNSVNETTTGTETPASSIGSDILEKIDPHLLGD</sequence>
<dbReference type="GO" id="GO:0006310">
    <property type="term" value="P:DNA recombination"/>
    <property type="evidence" value="ECO:0007669"/>
    <property type="project" value="UniProtKB-KW"/>
</dbReference>
<evidence type="ECO:0000313" key="4">
    <source>
        <dbReference type="EMBL" id="KAH0541585.1"/>
    </source>
</evidence>
<gene>
    <name evidence="4" type="ORF">FGG08_003933</name>
</gene>
<feature type="region of interest" description="Disordered" evidence="2">
    <location>
        <begin position="767"/>
        <end position="864"/>
    </location>
</feature>
<dbReference type="EMBL" id="JAGHQL010000074">
    <property type="protein sequence ID" value="KAH0541585.1"/>
    <property type="molecule type" value="Genomic_DNA"/>
</dbReference>
<dbReference type="PROSITE" id="PS00028">
    <property type="entry name" value="ZINC_FINGER_C2H2_1"/>
    <property type="match status" value="1"/>
</dbReference>
<organism evidence="4 5">
    <name type="scientific">Glutinoglossum americanum</name>
    <dbReference type="NCBI Taxonomy" id="1670608"/>
    <lineage>
        <taxon>Eukaryota</taxon>
        <taxon>Fungi</taxon>
        <taxon>Dikarya</taxon>
        <taxon>Ascomycota</taxon>
        <taxon>Pezizomycotina</taxon>
        <taxon>Geoglossomycetes</taxon>
        <taxon>Geoglossales</taxon>
        <taxon>Geoglossaceae</taxon>
        <taxon>Glutinoglossum</taxon>
    </lineage>
</organism>
<dbReference type="OrthoDB" id="4357582at2759"/>
<evidence type="ECO:0000256" key="2">
    <source>
        <dbReference type="SAM" id="MobiDB-lite"/>
    </source>
</evidence>
<evidence type="ECO:0000313" key="5">
    <source>
        <dbReference type="Proteomes" id="UP000698800"/>
    </source>
</evidence>
<dbReference type="GO" id="GO:0003677">
    <property type="term" value="F:DNA binding"/>
    <property type="evidence" value="ECO:0007669"/>
    <property type="project" value="InterPro"/>
</dbReference>
<dbReference type="PANTHER" id="PTHR37535">
    <property type="entry name" value="FLUG DOMAIN PROTEIN"/>
    <property type="match status" value="1"/>
</dbReference>
<dbReference type="GO" id="GO:0015074">
    <property type="term" value="P:DNA integration"/>
    <property type="evidence" value="ECO:0007669"/>
    <property type="project" value="InterPro"/>
</dbReference>
<dbReference type="InterPro" id="IPR011010">
    <property type="entry name" value="DNA_brk_join_enz"/>
</dbReference>
<dbReference type="Pfam" id="PF11917">
    <property type="entry name" value="DUF3435"/>
    <property type="match status" value="1"/>
</dbReference>
<evidence type="ECO:0000256" key="1">
    <source>
        <dbReference type="ARBA" id="ARBA00023172"/>
    </source>
</evidence>
<keyword evidence="5" id="KW-1185">Reference proteome</keyword>
<proteinExistence type="predicted"/>
<dbReference type="PANTHER" id="PTHR37535:SF3">
    <property type="entry name" value="FLUG DOMAIN-CONTAINING PROTEIN"/>
    <property type="match status" value="1"/>
</dbReference>
<dbReference type="Gene3D" id="1.10.443.10">
    <property type="entry name" value="Intergrase catalytic core"/>
    <property type="match status" value="1"/>
</dbReference>
<comment type="caution">
    <text evidence="4">The sequence shown here is derived from an EMBL/GenBank/DDBJ whole genome shotgun (WGS) entry which is preliminary data.</text>
</comment>